<gene>
    <name evidence="1" type="ORF">EVAR_11491_1</name>
</gene>
<proteinExistence type="predicted"/>
<evidence type="ECO:0000313" key="1">
    <source>
        <dbReference type="EMBL" id="GBP19169.1"/>
    </source>
</evidence>
<organism evidence="1 2">
    <name type="scientific">Eumeta variegata</name>
    <name type="common">Bagworm moth</name>
    <name type="synonym">Eumeta japonica</name>
    <dbReference type="NCBI Taxonomy" id="151549"/>
    <lineage>
        <taxon>Eukaryota</taxon>
        <taxon>Metazoa</taxon>
        <taxon>Ecdysozoa</taxon>
        <taxon>Arthropoda</taxon>
        <taxon>Hexapoda</taxon>
        <taxon>Insecta</taxon>
        <taxon>Pterygota</taxon>
        <taxon>Neoptera</taxon>
        <taxon>Endopterygota</taxon>
        <taxon>Lepidoptera</taxon>
        <taxon>Glossata</taxon>
        <taxon>Ditrysia</taxon>
        <taxon>Tineoidea</taxon>
        <taxon>Psychidae</taxon>
        <taxon>Oiketicinae</taxon>
        <taxon>Eumeta</taxon>
    </lineage>
</organism>
<comment type="caution">
    <text evidence="1">The sequence shown here is derived from an EMBL/GenBank/DDBJ whole genome shotgun (WGS) entry which is preliminary data.</text>
</comment>
<accession>A0A4C1TYM9</accession>
<sequence>MQKCSVCEQSLNAFLMVSANEYLDILLVCQRFALEIRGIRPRDNFPSIYPLSPANCGDKSPRPAPPAALFPGTQIFIALRGERARCDVSSRNESLRGINIWTSGKLEPDAEVVIEETPALALGELATSWTIFALGWSRADHEDDALAPRNALTWSGRRAARTNFPNKLLAGARTRFDAPRLRQREEDNAARVRRAFCADCVEFANKKN</sequence>
<protein>
    <submittedName>
        <fullName evidence="1">Uncharacterized protein</fullName>
    </submittedName>
</protein>
<dbReference type="AlphaFoldDB" id="A0A4C1TYM9"/>
<dbReference type="EMBL" id="BGZK01000105">
    <property type="protein sequence ID" value="GBP19169.1"/>
    <property type="molecule type" value="Genomic_DNA"/>
</dbReference>
<keyword evidence="2" id="KW-1185">Reference proteome</keyword>
<evidence type="ECO:0000313" key="2">
    <source>
        <dbReference type="Proteomes" id="UP000299102"/>
    </source>
</evidence>
<name>A0A4C1TYM9_EUMVA</name>
<reference evidence="1 2" key="1">
    <citation type="journal article" date="2019" name="Commun. Biol.">
        <title>The bagworm genome reveals a unique fibroin gene that provides high tensile strength.</title>
        <authorList>
            <person name="Kono N."/>
            <person name="Nakamura H."/>
            <person name="Ohtoshi R."/>
            <person name="Tomita M."/>
            <person name="Numata K."/>
            <person name="Arakawa K."/>
        </authorList>
    </citation>
    <scope>NUCLEOTIDE SEQUENCE [LARGE SCALE GENOMIC DNA]</scope>
</reference>
<dbReference type="Proteomes" id="UP000299102">
    <property type="component" value="Unassembled WGS sequence"/>
</dbReference>